<dbReference type="Gene3D" id="3.30.710.10">
    <property type="entry name" value="Potassium Channel Kv1.1, Chain A"/>
    <property type="match status" value="1"/>
</dbReference>
<accession>A0A1L8EC63</accession>
<dbReference type="PROSITE" id="PS50097">
    <property type="entry name" value="BTB"/>
    <property type="match status" value="1"/>
</dbReference>
<dbReference type="EMBL" id="GFDG01002468">
    <property type="protein sequence ID" value="JAV16331.1"/>
    <property type="molecule type" value="Transcribed_RNA"/>
</dbReference>
<reference evidence="2" key="1">
    <citation type="submission" date="2017-01" db="EMBL/GenBank/DDBJ databases">
        <title>An insight into the sialome and mialome of the horn fly, Haematobia irritans.</title>
        <authorList>
            <person name="Breijo M."/>
            <person name="Boiani M."/>
            <person name="Ures X."/>
            <person name="Rocha S."/>
            <person name="Sequeira M."/>
            <person name="Ribeiro J.M."/>
        </authorList>
    </citation>
    <scope>NUCLEOTIDE SEQUENCE</scope>
</reference>
<sequence length="265" mass="31506">MSDKKESFKKTKNPKQMEKFIKFGQPVDCKFLVGPDVKCANVIEGHKFIFAAASSVFERMLFGEFKETMNPFEIRIPEDHPKTFNNLRYLLYDFDALKTMSILELLSLYRICHKYLMEDQTASITDELKLRSKGIPSNEINIVVSLAMDYQLMDLLSHLWKRLTHLSWPSDNINVLKPNQFITYLWKWRYLHYGNFESLTEKLNSYLEAKDMMPNNFFASIPENEVEKKKHRFIETILLDHWNLQHNTKGNFAEFRRILFSKYGY</sequence>
<evidence type="ECO:0000313" key="2">
    <source>
        <dbReference type="EMBL" id="JAV16331.1"/>
    </source>
</evidence>
<name>A0A1L8EC63_HAEIR</name>
<dbReference type="AlphaFoldDB" id="A0A1L8EC63"/>
<dbReference type="PANTHER" id="PTHR45774">
    <property type="entry name" value="BTB/POZ DOMAIN-CONTAINING"/>
    <property type="match status" value="1"/>
</dbReference>
<dbReference type="InterPro" id="IPR011333">
    <property type="entry name" value="SKP1/BTB/POZ_sf"/>
</dbReference>
<dbReference type="InterPro" id="IPR000210">
    <property type="entry name" value="BTB/POZ_dom"/>
</dbReference>
<organism evidence="2">
    <name type="scientific">Haematobia irritans</name>
    <name type="common">Horn fly</name>
    <name type="synonym">Conops irritans</name>
    <dbReference type="NCBI Taxonomy" id="7368"/>
    <lineage>
        <taxon>Eukaryota</taxon>
        <taxon>Metazoa</taxon>
        <taxon>Ecdysozoa</taxon>
        <taxon>Arthropoda</taxon>
        <taxon>Hexapoda</taxon>
        <taxon>Insecta</taxon>
        <taxon>Pterygota</taxon>
        <taxon>Neoptera</taxon>
        <taxon>Endopterygota</taxon>
        <taxon>Diptera</taxon>
        <taxon>Brachycera</taxon>
        <taxon>Muscomorpha</taxon>
        <taxon>Muscoidea</taxon>
        <taxon>Muscidae</taxon>
        <taxon>Haematobia</taxon>
    </lineage>
</organism>
<evidence type="ECO:0000259" key="1">
    <source>
        <dbReference type="PROSITE" id="PS50097"/>
    </source>
</evidence>
<protein>
    <recommendedName>
        <fullName evidence="1">BTB domain-containing protein</fullName>
    </recommendedName>
</protein>
<proteinExistence type="predicted"/>
<dbReference type="SUPFAM" id="SSF54695">
    <property type="entry name" value="POZ domain"/>
    <property type="match status" value="1"/>
</dbReference>
<feature type="domain" description="BTB" evidence="1">
    <location>
        <begin position="27"/>
        <end position="93"/>
    </location>
</feature>
<dbReference type="Pfam" id="PF00651">
    <property type="entry name" value="BTB"/>
    <property type="match status" value="1"/>
</dbReference>